<name>A0AAQ3NV91_VIGMU</name>
<reference evidence="1 2" key="1">
    <citation type="journal article" date="2023" name="Life. Sci Alliance">
        <title>Evolutionary insights into 3D genome organization and epigenetic landscape of Vigna mungo.</title>
        <authorList>
            <person name="Junaid A."/>
            <person name="Singh B."/>
            <person name="Bhatia S."/>
        </authorList>
    </citation>
    <scope>NUCLEOTIDE SEQUENCE [LARGE SCALE GENOMIC DNA]</scope>
    <source>
        <strain evidence="1">Urdbean</strain>
    </source>
</reference>
<organism evidence="1 2">
    <name type="scientific">Vigna mungo</name>
    <name type="common">Black gram</name>
    <name type="synonym">Phaseolus mungo</name>
    <dbReference type="NCBI Taxonomy" id="3915"/>
    <lineage>
        <taxon>Eukaryota</taxon>
        <taxon>Viridiplantae</taxon>
        <taxon>Streptophyta</taxon>
        <taxon>Embryophyta</taxon>
        <taxon>Tracheophyta</taxon>
        <taxon>Spermatophyta</taxon>
        <taxon>Magnoliopsida</taxon>
        <taxon>eudicotyledons</taxon>
        <taxon>Gunneridae</taxon>
        <taxon>Pentapetalae</taxon>
        <taxon>rosids</taxon>
        <taxon>fabids</taxon>
        <taxon>Fabales</taxon>
        <taxon>Fabaceae</taxon>
        <taxon>Papilionoideae</taxon>
        <taxon>50 kb inversion clade</taxon>
        <taxon>NPAAA clade</taxon>
        <taxon>indigoferoid/millettioid clade</taxon>
        <taxon>Phaseoleae</taxon>
        <taxon>Vigna</taxon>
    </lineage>
</organism>
<keyword evidence="2" id="KW-1185">Reference proteome</keyword>
<evidence type="ECO:0000313" key="1">
    <source>
        <dbReference type="EMBL" id="WVZ16679.1"/>
    </source>
</evidence>
<dbReference type="EMBL" id="CP144698">
    <property type="protein sequence ID" value="WVZ16679.1"/>
    <property type="molecule type" value="Genomic_DNA"/>
</dbReference>
<sequence>MRKLAMGECGTTRKKIVRVTARERKGEGEEDDVCVSASSRPFRRWMQRKLTSKALNEVTFQTWGADVYKLIDVGPEQRDVYLLAGDYSTAFSGHLDVGRRGADIQSTEQSDFSITGQSTRLRSCTNPWVLLLLGHLTIKNLTKSSRTSQGEFLSLVEKRCLTSAHRRLLGLHRRHMMTDGITVNKMGADVYLGAVNAGHLIPRRLDVRLPKTDVYGLSGRREDKNFCKIDTHFRVRDAYVPVINYVHQTPRHFHVRQQNTDVYIIINIGAPSQLSSTRLRGGNNLTTTRWRWRDRRSSWWLAVVFVVARGGAIGHSCSSLFSFWFYSGCKEEDGKLTERGETRRLRKLGVVDGCTGGVAMGVLVASSGVLQEDFAWLLENADAIDMCPKYNMKLTSYLNHFFKKTSWLRSTRKHSQSIFYEGLLALGQQQFEMAKLHWSFALAKKIDLSGWDSKEPLQLFDNVPTKAVEDEILTWFTTEAYGEDFLPRQDMFRFVDYGEFPSEQGVVESCTTVIGLGSSEESNEINILTIDELHGSLLQKHSRGEAWERQRPCIQLVLTHACLVSPSQISQHSTTLTLLYNNPWNSTLTTTGELLGIRPDTSG</sequence>
<accession>A0AAQ3NV91</accession>
<dbReference type="AlphaFoldDB" id="A0AAQ3NV91"/>
<evidence type="ECO:0000313" key="2">
    <source>
        <dbReference type="Proteomes" id="UP001374535"/>
    </source>
</evidence>
<protein>
    <submittedName>
        <fullName evidence="1">Uncharacterized protein</fullName>
    </submittedName>
</protein>
<proteinExistence type="predicted"/>
<dbReference type="PANTHER" id="PTHR46183">
    <property type="entry name" value="PROTEIN CLMP1"/>
    <property type="match status" value="1"/>
</dbReference>
<dbReference type="Proteomes" id="UP001374535">
    <property type="component" value="Chromosome 3"/>
</dbReference>
<dbReference type="InterPro" id="IPR044517">
    <property type="entry name" value="PHOX1-4"/>
</dbReference>
<dbReference type="PANTHER" id="PTHR46183:SF8">
    <property type="entry name" value="PROTEIN CLMP1"/>
    <property type="match status" value="1"/>
</dbReference>
<gene>
    <name evidence="1" type="ORF">V8G54_009661</name>
</gene>